<dbReference type="Proteomes" id="UP000813444">
    <property type="component" value="Unassembled WGS sequence"/>
</dbReference>
<protein>
    <submittedName>
        <fullName evidence="2">Uncharacterized protein</fullName>
    </submittedName>
</protein>
<keyword evidence="1" id="KW-0175">Coiled coil</keyword>
<sequence length="204" mass="23929">MVDAIVQELMFLPFDTESKLLRIVEELLEQACFAYGRATMADMMQRKGWKCASMVHLSEWAGILRVRRNDMKTTIDEDNYEVILRAMKEIRGVLVERTPVDTVKLDELLLSSCKLVKMLGQTEYVRGITWLHQQVHEAISTLGLDVEPFYTKARGVHREIQEQRVKLKIQEEQNREELRSVQERLEELAAKNVDMLLAEFRKRY</sequence>
<reference evidence="2" key="1">
    <citation type="journal article" date="2021" name="Nat. Commun.">
        <title>Genetic determinants of endophytism in the Arabidopsis root mycobiome.</title>
        <authorList>
            <person name="Mesny F."/>
            <person name="Miyauchi S."/>
            <person name="Thiergart T."/>
            <person name="Pickel B."/>
            <person name="Atanasova L."/>
            <person name="Karlsson M."/>
            <person name="Huettel B."/>
            <person name="Barry K.W."/>
            <person name="Haridas S."/>
            <person name="Chen C."/>
            <person name="Bauer D."/>
            <person name="Andreopoulos W."/>
            <person name="Pangilinan J."/>
            <person name="LaButti K."/>
            <person name="Riley R."/>
            <person name="Lipzen A."/>
            <person name="Clum A."/>
            <person name="Drula E."/>
            <person name="Henrissat B."/>
            <person name="Kohler A."/>
            <person name="Grigoriev I.V."/>
            <person name="Martin F.M."/>
            <person name="Hacquard S."/>
        </authorList>
    </citation>
    <scope>NUCLEOTIDE SEQUENCE</scope>
    <source>
        <strain evidence="2">MPI-CAGE-CH-0235</strain>
    </source>
</reference>
<comment type="caution">
    <text evidence="2">The sequence shown here is derived from an EMBL/GenBank/DDBJ whole genome shotgun (WGS) entry which is preliminary data.</text>
</comment>
<dbReference type="EMBL" id="JAGPNK010000042">
    <property type="protein sequence ID" value="KAH7303023.1"/>
    <property type="molecule type" value="Genomic_DNA"/>
</dbReference>
<evidence type="ECO:0000256" key="1">
    <source>
        <dbReference type="SAM" id="Coils"/>
    </source>
</evidence>
<gene>
    <name evidence="2" type="ORF">B0I35DRAFT_447350</name>
</gene>
<dbReference type="AlphaFoldDB" id="A0A8K0WID5"/>
<proteinExistence type="predicted"/>
<name>A0A8K0WID5_9HYPO</name>
<organism evidence="2 3">
    <name type="scientific">Stachybotrys elegans</name>
    <dbReference type="NCBI Taxonomy" id="80388"/>
    <lineage>
        <taxon>Eukaryota</taxon>
        <taxon>Fungi</taxon>
        <taxon>Dikarya</taxon>
        <taxon>Ascomycota</taxon>
        <taxon>Pezizomycotina</taxon>
        <taxon>Sordariomycetes</taxon>
        <taxon>Hypocreomycetidae</taxon>
        <taxon>Hypocreales</taxon>
        <taxon>Stachybotryaceae</taxon>
        <taxon>Stachybotrys</taxon>
    </lineage>
</organism>
<keyword evidence="3" id="KW-1185">Reference proteome</keyword>
<evidence type="ECO:0000313" key="2">
    <source>
        <dbReference type="EMBL" id="KAH7303023.1"/>
    </source>
</evidence>
<dbReference type="OrthoDB" id="5324651at2759"/>
<feature type="coiled-coil region" evidence="1">
    <location>
        <begin position="164"/>
        <end position="191"/>
    </location>
</feature>
<evidence type="ECO:0000313" key="3">
    <source>
        <dbReference type="Proteomes" id="UP000813444"/>
    </source>
</evidence>
<accession>A0A8K0WID5</accession>